<dbReference type="PANTHER" id="PTHR30055:SF220">
    <property type="entry name" value="TETR-FAMILY REGULATORY PROTEIN"/>
    <property type="match status" value="1"/>
</dbReference>
<dbReference type="PRINTS" id="PR00455">
    <property type="entry name" value="HTHTETR"/>
</dbReference>
<evidence type="ECO:0000259" key="5">
    <source>
        <dbReference type="PROSITE" id="PS50977"/>
    </source>
</evidence>
<dbReference type="InterPro" id="IPR036271">
    <property type="entry name" value="Tet_transcr_reg_TetR-rel_C_sf"/>
</dbReference>
<dbReference type="InterPro" id="IPR009057">
    <property type="entry name" value="Homeodomain-like_sf"/>
</dbReference>
<evidence type="ECO:0000256" key="3">
    <source>
        <dbReference type="ARBA" id="ARBA00023163"/>
    </source>
</evidence>
<dbReference type="InterPro" id="IPR001647">
    <property type="entry name" value="HTH_TetR"/>
</dbReference>
<evidence type="ECO:0000256" key="2">
    <source>
        <dbReference type="ARBA" id="ARBA00023125"/>
    </source>
</evidence>
<dbReference type="Gene3D" id="1.10.357.10">
    <property type="entry name" value="Tetracycline Repressor, domain 2"/>
    <property type="match status" value="1"/>
</dbReference>
<name>A6G8B2_9BACT</name>
<accession>A6G8B2</accession>
<evidence type="ECO:0000256" key="4">
    <source>
        <dbReference type="PROSITE-ProRule" id="PRU00335"/>
    </source>
</evidence>
<dbReference type="AlphaFoldDB" id="A6G8B2"/>
<keyword evidence="1" id="KW-0805">Transcription regulation</keyword>
<keyword evidence="7" id="KW-1185">Reference proteome</keyword>
<dbReference type="EMBL" id="ABCS01000039">
    <property type="protein sequence ID" value="EDM77822.1"/>
    <property type="molecule type" value="Genomic_DNA"/>
</dbReference>
<dbReference type="GO" id="GO:0000976">
    <property type="term" value="F:transcription cis-regulatory region binding"/>
    <property type="evidence" value="ECO:0007669"/>
    <property type="project" value="TreeGrafter"/>
</dbReference>
<organism evidence="6 7">
    <name type="scientific">Plesiocystis pacifica SIR-1</name>
    <dbReference type="NCBI Taxonomy" id="391625"/>
    <lineage>
        <taxon>Bacteria</taxon>
        <taxon>Pseudomonadati</taxon>
        <taxon>Myxococcota</taxon>
        <taxon>Polyangia</taxon>
        <taxon>Nannocystales</taxon>
        <taxon>Nannocystaceae</taxon>
        <taxon>Plesiocystis</taxon>
    </lineage>
</organism>
<dbReference type="InterPro" id="IPR025996">
    <property type="entry name" value="MT1864/Rv1816-like_C"/>
</dbReference>
<evidence type="ECO:0000313" key="6">
    <source>
        <dbReference type="EMBL" id="EDM77822.1"/>
    </source>
</evidence>
<keyword evidence="2 4" id="KW-0238">DNA-binding</keyword>
<keyword evidence="3" id="KW-0804">Transcription</keyword>
<dbReference type="PANTHER" id="PTHR30055">
    <property type="entry name" value="HTH-TYPE TRANSCRIPTIONAL REGULATOR RUTR"/>
    <property type="match status" value="1"/>
</dbReference>
<dbReference type="eggNOG" id="COG1309">
    <property type="taxonomic scope" value="Bacteria"/>
</dbReference>
<gene>
    <name evidence="6" type="ORF">PPSIR1_01307</name>
</gene>
<protein>
    <submittedName>
        <fullName evidence="6">Probable transcriptional regulator, TetR family protein</fullName>
    </submittedName>
</protein>
<evidence type="ECO:0000256" key="1">
    <source>
        <dbReference type="ARBA" id="ARBA00023015"/>
    </source>
</evidence>
<dbReference type="PROSITE" id="PS50977">
    <property type="entry name" value="HTH_TETR_2"/>
    <property type="match status" value="1"/>
</dbReference>
<dbReference type="Proteomes" id="UP000005801">
    <property type="component" value="Unassembled WGS sequence"/>
</dbReference>
<proteinExistence type="predicted"/>
<dbReference type="Pfam" id="PF00440">
    <property type="entry name" value="TetR_N"/>
    <property type="match status" value="1"/>
</dbReference>
<sequence>MCNPSEVATRYHHGQLREALLTASRELLAESGAGGLSLRAAARRAGVSTAAPYRHFKDKQALLVALAHAAFVELDASLSAVEAALAPPKAGDLELVQRLGVAYVRFAAERGPEFRLMFGELAPAPDSDPQLAAATAAAAAHLPRAIGALAPELDGEQHRDLTLLAWSIVHGLSTLYLDGHLGTQTPARAEAIAERIIAQLGVAIEAALSRRPRQ</sequence>
<evidence type="ECO:0000313" key="7">
    <source>
        <dbReference type="Proteomes" id="UP000005801"/>
    </source>
</evidence>
<dbReference type="STRING" id="391625.PPSIR1_01307"/>
<feature type="domain" description="HTH tetR-type" evidence="5">
    <location>
        <begin position="14"/>
        <end position="74"/>
    </location>
</feature>
<dbReference type="SUPFAM" id="SSF48498">
    <property type="entry name" value="Tetracyclin repressor-like, C-terminal domain"/>
    <property type="match status" value="1"/>
</dbReference>
<comment type="caution">
    <text evidence="6">The sequence shown here is derived from an EMBL/GenBank/DDBJ whole genome shotgun (WGS) entry which is preliminary data.</text>
</comment>
<dbReference type="InterPro" id="IPR050109">
    <property type="entry name" value="HTH-type_TetR-like_transc_reg"/>
</dbReference>
<dbReference type="Pfam" id="PF13305">
    <property type="entry name" value="TetR_C_33"/>
    <property type="match status" value="1"/>
</dbReference>
<dbReference type="SUPFAM" id="SSF46689">
    <property type="entry name" value="Homeodomain-like"/>
    <property type="match status" value="1"/>
</dbReference>
<feature type="DNA-binding region" description="H-T-H motif" evidence="4">
    <location>
        <begin position="37"/>
        <end position="56"/>
    </location>
</feature>
<dbReference type="GO" id="GO:0003700">
    <property type="term" value="F:DNA-binding transcription factor activity"/>
    <property type="evidence" value="ECO:0007669"/>
    <property type="project" value="TreeGrafter"/>
</dbReference>
<reference evidence="6 7" key="1">
    <citation type="submission" date="2007-06" db="EMBL/GenBank/DDBJ databases">
        <authorList>
            <person name="Shimkets L."/>
            <person name="Ferriera S."/>
            <person name="Johnson J."/>
            <person name="Kravitz S."/>
            <person name="Beeson K."/>
            <person name="Sutton G."/>
            <person name="Rogers Y.-H."/>
            <person name="Friedman R."/>
            <person name="Frazier M."/>
            <person name="Venter J.C."/>
        </authorList>
    </citation>
    <scope>NUCLEOTIDE SEQUENCE [LARGE SCALE GENOMIC DNA]</scope>
    <source>
        <strain evidence="6 7">SIR-1</strain>
    </source>
</reference>